<dbReference type="InterPro" id="IPR018841">
    <property type="entry name" value="DUF2442"/>
</dbReference>
<accession>A0A411ZZX1</accession>
<sequence length="101" mass="11885">MFTKNNIVYASQPTKDLEVVDFKILDYMYMIISFSNGEQRVFDATCLLEYPVYQPLKDEKIFNAVEIRNGTLSWCNNKIDIAPEMLYKKSYEYTAPEKICM</sequence>
<gene>
    <name evidence="1" type="ORF">DWZ11_00600</name>
</gene>
<protein>
    <submittedName>
        <fullName evidence="1">DUF2442 domain-containing protein</fullName>
    </submittedName>
</protein>
<organism evidence="1 2">
    <name type="scientific">Megamonas rupellensis</name>
    <dbReference type="NCBI Taxonomy" id="491921"/>
    <lineage>
        <taxon>Bacteria</taxon>
        <taxon>Bacillati</taxon>
        <taxon>Bacillota</taxon>
        <taxon>Negativicutes</taxon>
        <taxon>Selenomonadales</taxon>
        <taxon>Selenomonadaceae</taxon>
        <taxon>Megamonas</taxon>
    </lineage>
</organism>
<dbReference type="RefSeq" id="WP_117975953.1">
    <property type="nucleotide sequence ID" value="NZ_QRST01000001.1"/>
</dbReference>
<dbReference type="AlphaFoldDB" id="A0A411ZZX1"/>
<proteinExistence type="predicted"/>
<dbReference type="Proteomes" id="UP000284662">
    <property type="component" value="Unassembled WGS sequence"/>
</dbReference>
<dbReference type="Gene3D" id="3.30.2020.10">
    <property type="entry name" value="NE0471-like N-terminal domain"/>
    <property type="match status" value="1"/>
</dbReference>
<dbReference type="Pfam" id="PF10387">
    <property type="entry name" value="DUF2442"/>
    <property type="match status" value="1"/>
</dbReference>
<evidence type="ECO:0000313" key="1">
    <source>
        <dbReference type="EMBL" id="RGQ08391.1"/>
    </source>
</evidence>
<reference evidence="1 2" key="1">
    <citation type="submission" date="2018-08" db="EMBL/GenBank/DDBJ databases">
        <title>A genome reference for cultivated species of the human gut microbiota.</title>
        <authorList>
            <person name="Zou Y."/>
            <person name="Xue W."/>
            <person name="Luo G."/>
        </authorList>
    </citation>
    <scope>NUCLEOTIDE SEQUENCE [LARGE SCALE GENOMIC DNA]</scope>
    <source>
        <strain evidence="1 2">AF29-2</strain>
    </source>
</reference>
<name>A0A411ZZX1_9FIRM</name>
<dbReference type="InterPro" id="IPR036782">
    <property type="entry name" value="NE0471-like_N"/>
</dbReference>
<comment type="caution">
    <text evidence="1">The sequence shown here is derived from an EMBL/GenBank/DDBJ whole genome shotgun (WGS) entry which is preliminary data.</text>
</comment>
<evidence type="ECO:0000313" key="2">
    <source>
        <dbReference type="Proteomes" id="UP000284662"/>
    </source>
</evidence>
<dbReference type="SUPFAM" id="SSF143880">
    <property type="entry name" value="NE0471 N-terminal domain-like"/>
    <property type="match status" value="1"/>
</dbReference>
<dbReference type="EMBL" id="QRST01000001">
    <property type="protein sequence ID" value="RGQ08391.1"/>
    <property type="molecule type" value="Genomic_DNA"/>
</dbReference>